<organism evidence="2 3">
    <name type="scientific">Propionivibrio dicarboxylicus</name>
    <dbReference type="NCBI Taxonomy" id="83767"/>
    <lineage>
        <taxon>Bacteria</taxon>
        <taxon>Pseudomonadati</taxon>
        <taxon>Pseudomonadota</taxon>
        <taxon>Betaproteobacteria</taxon>
        <taxon>Rhodocyclales</taxon>
        <taxon>Rhodocyclaceae</taxon>
        <taxon>Propionivibrio</taxon>
    </lineage>
</organism>
<dbReference type="OrthoDB" id="151621at2"/>
<dbReference type="InterPro" id="IPR036868">
    <property type="entry name" value="TusA-like_sf"/>
</dbReference>
<keyword evidence="3" id="KW-1185">Reference proteome</keyword>
<dbReference type="AlphaFoldDB" id="A0A1G8DFZ4"/>
<proteinExistence type="predicted"/>
<gene>
    <name evidence="2" type="ORF">SAMN05660652_01916</name>
</gene>
<dbReference type="Pfam" id="PF10006">
    <property type="entry name" value="DUF2249"/>
    <property type="match status" value="1"/>
</dbReference>
<accession>A0A1G8DFZ4</accession>
<sequence length="79" mass="8929">MSDAQADRIIDGRELEPPEPFVRTMEALDAIAPGEKVMLQIGREPFPLYRALSLNGFEWLTRQAPDGCYEVLIWHKSAA</sequence>
<dbReference type="SUPFAM" id="SSF64307">
    <property type="entry name" value="SirA-like"/>
    <property type="match status" value="1"/>
</dbReference>
<reference evidence="2 3" key="1">
    <citation type="submission" date="2016-10" db="EMBL/GenBank/DDBJ databases">
        <authorList>
            <person name="de Groot N.N."/>
        </authorList>
    </citation>
    <scope>NUCLEOTIDE SEQUENCE [LARGE SCALE GENOMIC DNA]</scope>
    <source>
        <strain evidence="2 3">DSM 5885</strain>
    </source>
</reference>
<dbReference type="Proteomes" id="UP000198607">
    <property type="component" value="Unassembled WGS sequence"/>
</dbReference>
<evidence type="ECO:0000313" key="2">
    <source>
        <dbReference type="EMBL" id="SDH56628.1"/>
    </source>
</evidence>
<dbReference type="InterPro" id="IPR018720">
    <property type="entry name" value="DUF2249"/>
</dbReference>
<protein>
    <submittedName>
        <fullName evidence="2">Uncharacterized conserved protein</fullName>
    </submittedName>
</protein>
<dbReference type="RefSeq" id="WP_091936957.1">
    <property type="nucleotide sequence ID" value="NZ_FNCY01000006.1"/>
</dbReference>
<evidence type="ECO:0000259" key="1">
    <source>
        <dbReference type="Pfam" id="PF10006"/>
    </source>
</evidence>
<evidence type="ECO:0000313" key="3">
    <source>
        <dbReference type="Proteomes" id="UP000198607"/>
    </source>
</evidence>
<dbReference type="STRING" id="83767.SAMN05660652_01916"/>
<dbReference type="EMBL" id="FNCY01000006">
    <property type="protein sequence ID" value="SDH56628.1"/>
    <property type="molecule type" value="Genomic_DNA"/>
</dbReference>
<name>A0A1G8DFZ4_9RHOO</name>
<feature type="domain" description="DUF2249" evidence="1">
    <location>
        <begin position="10"/>
        <end position="75"/>
    </location>
</feature>